<dbReference type="AlphaFoldDB" id="A0A327JN93"/>
<feature type="domain" description="YjiS-like" evidence="2">
    <location>
        <begin position="126"/>
        <end position="158"/>
    </location>
</feature>
<comment type="caution">
    <text evidence="3">The sequence shown here is derived from an EMBL/GenBank/DDBJ whole genome shotgun (WGS) entry which is preliminary data.</text>
</comment>
<feature type="region of interest" description="Disordered" evidence="1">
    <location>
        <begin position="1"/>
        <end position="65"/>
    </location>
</feature>
<dbReference type="Proteomes" id="UP000249299">
    <property type="component" value="Unassembled WGS sequence"/>
</dbReference>
<feature type="compositionally biased region" description="Low complexity" evidence="1">
    <location>
        <begin position="1"/>
        <end position="15"/>
    </location>
</feature>
<protein>
    <recommendedName>
        <fullName evidence="2">YjiS-like domain-containing protein</fullName>
    </recommendedName>
</protein>
<evidence type="ECO:0000313" key="3">
    <source>
        <dbReference type="EMBL" id="RAI24888.1"/>
    </source>
</evidence>
<accession>A0A327JN93</accession>
<dbReference type="InterPro" id="IPR009506">
    <property type="entry name" value="YjiS-like"/>
</dbReference>
<evidence type="ECO:0000256" key="1">
    <source>
        <dbReference type="SAM" id="MobiDB-lite"/>
    </source>
</evidence>
<evidence type="ECO:0000313" key="4">
    <source>
        <dbReference type="Proteomes" id="UP000249299"/>
    </source>
</evidence>
<dbReference type="Pfam" id="PF06568">
    <property type="entry name" value="YjiS-like"/>
    <property type="match status" value="1"/>
</dbReference>
<evidence type="ECO:0000259" key="2">
    <source>
        <dbReference type="Pfam" id="PF06568"/>
    </source>
</evidence>
<name>A0A327JN93_9HYPH</name>
<feature type="compositionally biased region" description="Low complexity" evidence="1">
    <location>
        <begin position="38"/>
        <end position="48"/>
    </location>
</feature>
<organism evidence="3 4">
    <name type="scientific">Rhodobium orientis</name>
    <dbReference type="NCBI Taxonomy" id="34017"/>
    <lineage>
        <taxon>Bacteria</taxon>
        <taxon>Pseudomonadati</taxon>
        <taxon>Pseudomonadota</taxon>
        <taxon>Alphaproteobacteria</taxon>
        <taxon>Hyphomicrobiales</taxon>
        <taxon>Rhodobiaceae</taxon>
        <taxon>Rhodobium</taxon>
    </lineage>
</organism>
<reference evidence="3 4" key="1">
    <citation type="submission" date="2017-07" db="EMBL/GenBank/DDBJ databases">
        <title>Draft Genome Sequences of Select Purple Nonsulfur Bacteria.</title>
        <authorList>
            <person name="Lasarre B."/>
            <person name="Mckinlay J.B."/>
        </authorList>
    </citation>
    <scope>NUCLEOTIDE SEQUENCE [LARGE SCALE GENOMIC DNA]</scope>
    <source>
        <strain evidence="3 4">DSM 11290</strain>
    </source>
</reference>
<proteinExistence type="predicted"/>
<dbReference type="EMBL" id="NPEV01000063">
    <property type="protein sequence ID" value="RAI24888.1"/>
    <property type="molecule type" value="Genomic_DNA"/>
</dbReference>
<keyword evidence="4" id="KW-1185">Reference proteome</keyword>
<dbReference type="OrthoDB" id="8163716at2"/>
<gene>
    <name evidence="3" type="ORF">CH339_20670</name>
</gene>
<sequence length="218" mass="23983">MPRPGSPRSSPSATRPFRRRLPGGWPPAGNWHVASPNAAIARAGPLRPGARRRNPAVPDADRQPQETGFASLAARTELGPRVPAPSLPAMKETTMTTELRSSSFLSRLADTSASALTALGAYAVRRWRIHRNRREVRQLLDWNAHSLKDIGLTPMDVRLAASMPGSVDSSTRLRILAVERRAGERAQARERMAEMRRLEAAARRTVETDSQRPETTAC</sequence>